<keyword evidence="7" id="KW-0576">Peroxisome</keyword>
<dbReference type="InterPro" id="IPR004113">
    <property type="entry name" value="FAD-bd_oxidored_4_C"/>
</dbReference>
<dbReference type="GO" id="GO:0005777">
    <property type="term" value="C:peroxisome"/>
    <property type="evidence" value="ECO:0007669"/>
    <property type="project" value="UniProtKB-SubCell"/>
</dbReference>
<keyword evidence="7" id="KW-0444">Lipid biosynthesis</keyword>
<comment type="catalytic activity">
    <reaction evidence="7">
        <text>a long chain fatty alcohol + a 1-acylglycerone 3-phosphate = a 1-O-alkylglycerone 3-phosphate + a long-chain fatty acid + H(+)</text>
        <dbReference type="Rhea" id="RHEA:36171"/>
        <dbReference type="ChEBI" id="CHEBI:15378"/>
        <dbReference type="ChEBI" id="CHEBI:17135"/>
        <dbReference type="ChEBI" id="CHEBI:57534"/>
        <dbReference type="ChEBI" id="CHEBI:57560"/>
        <dbReference type="ChEBI" id="CHEBI:73315"/>
        <dbReference type="EC" id="2.5.1.26"/>
    </reaction>
</comment>
<dbReference type="SUPFAM" id="SSF55103">
    <property type="entry name" value="FAD-linked oxidases, C-terminal domain"/>
    <property type="match status" value="1"/>
</dbReference>
<keyword evidence="4 7" id="KW-0274">FAD</keyword>
<feature type="binding site" evidence="6">
    <location>
        <position position="52"/>
    </location>
    <ligand>
        <name>substrate</name>
    </ligand>
</feature>
<protein>
    <recommendedName>
        <fullName evidence="2 7">Alkylglycerone-phosphate synthase</fullName>
        <shortName evidence="7">Alkyl-DHAP synthase</shortName>
        <ecNumber evidence="2 7">2.5.1.26</ecNumber>
    </recommendedName>
</protein>
<feature type="domain" description="FAD-binding oxidoreductase/transferase type 4 C-terminal" evidence="8">
    <location>
        <begin position="45"/>
        <end position="190"/>
    </location>
</feature>
<dbReference type="AlphaFoldDB" id="A0A0A9YJT7"/>
<dbReference type="GO" id="GO:0050660">
    <property type="term" value="F:flavin adenine dinucleotide binding"/>
    <property type="evidence" value="ECO:0007669"/>
    <property type="project" value="InterPro"/>
</dbReference>
<comment type="cofactor">
    <cofactor evidence="7">
        <name>FAD</name>
        <dbReference type="ChEBI" id="CHEBI:57692"/>
    </cofactor>
</comment>
<evidence type="ECO:0000256" key="6">
    <source>
        <dbReference type="PIRSR" id="PIRSR625650-2"/>
    </source>
</evidence>
<reference evidence="10" key="3">
    <citation type="journal article" date="2016" name="Gigascience">
        <title>De novo construction of an expanded transcriptome assembly for the western tarnished plant bug, Lygus hesperus.</title>
        <authorList>
            <person name="Tassone E.E."/>
            <person name="Geib S.M."/>
            <person name="Hall B."/>
            <person name="Fabrick J.A."/>
            <person name="Brent C.S."/>
            <person name="Hull J.J."/>
        </authorList>
    </citation>
    <scope>NUCLEOTIDE SEQUENCE</scope>
</reference>
<evidence type="ECO:0000256" key="5">
    <source>
        <dbReference type="PIRSR" id="PIRSR625650-1"/>
    </source>
</evidence>
<keyword evidence="7" id="KW-0443">Lipid metabolism</keyword>
<comment type="function">
    <text evidence="7">Catalyzes the exchange of an acyl for a long-chain alkyl group and the formation of the ether bond in the biosynthesis of ether phospholipids.</text>
</comment>
<comment type="similarity">
    <text evidence="7">Belongs to the FAD-binding oxidoreductase/transferase type 4 family.</text>
</comment>
<evidence type="ECO:0000313" key="9">
    <source>
        <dbReference type="EMBL" id="JAG29780.1"/>
    </source>
</evidence>
<organism evidence="9">
    <name type="scientific">Lygus hesperus</name>
    <name type="common">Western plant bug</name>
    <dbReference type="NCBI Taxonomy" id="30085"/>
    <lineage>
        <taxon>Eukaryota</taxon>
        <taxon>Metazoa</taxon>
        <taxon>Ecdysozoa</taxon>
        <taxon>Arthropoda</taxon>
        <taxon>Hexapoda</taxon>
        <taxon>Insecta</taxon>
        <taxon>Pterygota</taxon>
        <taxon>Neoptera</taxon>
        <taxon>Paraneoptera</taxon>
        <taxon>Hemiptera</taxon>
        <taxon>Heteroptera</taxon>
        <taxon>Panheteroptera</taxon>
        <taxon>Cimicomorpha</taxon>
        <taxon>Miridae</taxon>
        <taxon>Mirini</taxon>
        <taxon>Lygus</taxon>
    </lineage>
</organism>
<dbReference type="PANTHER" id="PTHR46568:SF1">
    <property type="entry name" value="ALKYLDIHYDROXYACETONEPHOSPHATE SYNTHASE, PEROXISOMAL"/>
    <property type="match status" value="1"/>
</dbReference>
<sequence>MVAAIIRFEDSVSTQQQERRVYNVATRYHGLRGGSSNGLRGYFLTYIIAYLRDFGFNYQFIAESFETTVHFSYVKQLIQNVRQTIYNQAKALNVRHQPLFSARVTQIYDTGVCVYFYFGFIWEGLPDPVAIYSKIEHAAREEILTNHGTISHHHGVGKLRSSFMLPTLGHTGMQVLRNIKTAIDPTNIFGSNNLNLTSLSPQIPGKL</sequence>
<comment type="subunit">
    <text evidence="7">Homodimer.</text>
</comment>
<evidence type="ECO:0000256" key="3">
    <source>
        <dbReference type="ARBA" id="ARBA00022630"/>
    </source>
</evidence>
<dbReference type="PANTHER" id="PTHR46568">
    <property type="entry name" value="ALKYLDIHYDROXYACETONEPHOSPHATE SYNTHASE, PEROXISOMAL"/>
    <property type="match status" value="1"/>
</dbReference>
<dbReference type="InterPro" id="IPR016171">
    <property type="entry name" value="Vanillyl_alc_oxidase_C-sub2"/>
</dbReference>
<proteinExistence type="inferred from homology"/>
<dbReference type="Gene3D" id="3.30.70.3450">
    <property type="match status" value="1"/>
</dbReference>
<dbReference type="EMBL" id="GBHO01013824">
    <property type="protein sequence ID" value="JAG29780.1"/>
    <property type="molecule type" value="Transcribed_RNA"/>
</dbReference>
<comment type="subcellular location">
    <subcellularLocation>
        <location evidence="7">Peroxisome</location>
    </subcellularLocation>
</comment>
<evidence type="ECO:0000313" key="10">
    <source>
        <dbReference type="EMBL" id="JAQ03188.1"/>
    </source>
</evidence>
<dbReference type="EMBL" id="GDHC01015441">
    <property type="protein sequence ID" value="JAQ03188.1"/>
    <property type="molecule type" value="Transcribed_RNA"/>
</dbReference>
<dbReference type="InterPro" id="IPR025650">
    <property type="entry name" value="Alkyl-DHAP_Synthase"/>
</dbReference>
<evidence type="ECO:0000259" key="8">
    <source>
        <dbReference type="Pfam" id="PF02913"/>
    </source>
</evidence>
<feature type="active site" description="Proton donor/acceptor" evidence="5">
    <location>
        <position position="115"/>
    </location>
</feature>
<dbReference type="Pfam" id="PF02913">
    <property type="entry name" value="FAD-oxidase_C"/>
    <property type="match status" value="1"/>
</dbReference>
<name>A0A0A9YJT7_LYGHE</name>
<comment type="pathway">
    <text evidence="1 7">Glycerolipid metabolism; ether lipid biosynthesis.</text>
</comment>
<dbReference type="GO" id="GO:0008609">
    <property type="term" value="F:alkylglycerone-phosphate synthase activity"/>
    <property type="evidence" value="ECO:0007669"/>
    <property type="project" value="UniProtKB-EC"/>
</dbReference>
<evidence type="ECO:0000256" key="4">
    <source>
        <dbReference type="ARBA" id="ARBA00022827"/>
    </source>
</evidence>
<evidence type="ECO:0000256" key="7">
    <source>
        <dbReference type="RuleBase" id="RU363113"/>
    </source>
</evidence>
<reference evidence="9" key="2">
    <citation type="submission" date="2014-07" db="EMBL/GenBank/DDBJ databases">
        <authorList>
            <person name="Hull J."/>
        </authorList>
    </citation>
    <scope>NUCLEOTIDE SEQUENCE</scope>
</reference>
<keyword evidence="3 7" id="KW-0285">Flavoprotein</keyword>
<evidence type="ECO:0000256" key="1">
    <source>
        <dbReference type="ARBA" id="ARBA00004670"/>
    </source>
</evidence>
<dbReference type="UniPathway" id="UPA00781"/>
<gene>
    <name evidence="9" type="primary">AGPS_0</name>
    <name evidence="10" type="synonym">AGPS</name>
    <name evidence="9" type="ORF">CM83_16407</name>
    <name evidence="10" type="ORF">g.29898</name>
</gene>
<evidence type="ECO:0000256" key="2">
    <source>
        <dbReference type="ARBA" id="ARBA00012385"/>
    </source>
</evidence>
<accession>A0A0A9YJT7</accession>
<dbReference type="Gene3D" id="3.30.300.330">
    <property type="match status" value="1"/>
</dbReference>
<dbReference type="GO" id="GO:0008611">
    <property type="term" value="P:ether lipid biosynthetic process"/>
    <property type="evidence" value="ECO:0007669"/>
    <property type="project" value="UniProtKB-UniPathway"/>
</dbReference>
<dbReference type="InterPro" id="IPR016164">
    <property type="entry name" value="FAD-linked_Oxase-like_C"/>
</dbReference>
<dbReference type="Gene3D" id="1.10.45.10">
    <property type="entry name" value="Vanillyl-alcohol Oxidase, Chain A, domain 4"/>
    <property type="match status" value="1"/>
</dbReference>
<reference evidence="9" key="1">
    <citation type="journal article" date="2014" name="PLoS ONE">
        <title>Transcriptome-Based Identification of ABC Transporters in the Western Tarnished Plant Bug Lygus hesperus.</title>
        <authorList>
            <person name="Hull J.J."/>
            <person name="Chaney K."/>
            <person name="Geib S.M."/>
            <person name="Fabrick J.A."/>
            <person name="Brent C.S."/>
            <person name="Walsh D."/>
            <person name="Lavine L.C."/>
        </authorList>
    </citation>
    <scope>NUCLEOTIDE SEQUENCE</scope>
</reference>
<dbReference type="EC" id="2.5.1.26" evidence="2 7"/>
<keyword evidence="7" id="KW-0808">Transferase</keyword>